<accession>A0ABT7XU97</accession>
<evidence type="ECO:0000256" key="2">
    <source>
        <dbReference type="ARBA" id="ARBA00022485"/>
    </source>
</evidence>
<keyword evidence="2 7" id="KW-0004">4Fe-4S</keyword>
<comment type="subunit">
    <text evidence="7">Homodimer.</text>
</comment>
<evidence type="ECO:0000259" key="9">
    <source>
        <dbReference type="PROSITE" id="PS51373"/>
    </source>
</evidence>
<keyword evidence="8" id="KW-0732">Signal</keyword>
<sequence>MTSRRTFLFKVIPAVGAAALLSRNALAAPAKLDENDPQAKGLGYKHDASKVDKAKYPKYAAGQHCGNCQLFQGKPTDATAPCAVFGGKLVENKGWCSAYTKKA</sequence>
<evidence type="ECO:0000256" key="6">
    <source>
        <dbReference type="ARBA" id="ARBA00023014"/>
    </source>
</evidence>
<dbReference type="InterPro" id="IPR036369">
    <property type="entry name" value="HIPIP_sf"/>
</dbReference>
<feature type="chain" id="PRO_5046390978" description="High-potential iron-sulfur protein" evidence="8">
    <location>
        <begin position="28"/>
        <end position="103"/>
    </location>
</feature>
<dbReference type="InterPro" id="IPR006311">
    <property type="entry name" value="TAT_signal"/>
</dbReference>
<dbReference type="SUPFAM" id="SSF57652">
    <property type="entry name" value="HIPIP (high potential iron protein)"/>
    <property type="match status" value="1"/>
</dbReference>
<feature type="domain" description="High potential iron-sulfur proteins family profile" evidence="9">
    <location>
        <begin position="26"/>
        <end position="103"/>
    </location>
</feature>
<dbReference type="EMBL" id="JAUEDK010000054">
    <property type="protein sequence ID" value="MDN0077124.1"/>
    <property type="molecule type" value="Genomic_DNA"/>
</dbReference>
<evidence type="ECO:0000256" key="7">
    <source>
        <dbReference type="RuleBase" id="RU000620"/>
    </source>
</evidence>
<evidence type="ECO:0000313" key="11">
    <source>
        <dbReference type="Proteomes" id="UP001168540"/>
    </source>
</evidence>
<keyword evidence="1 7" id="KW-0813">Transport</keyword>
<reference evidence="10" key="1">
    <citation type="submission" date="2023-06" db="EMBL/GenBank/DDBJ databases">
        <authorList>
            <person name="Zhang S."/>
        </authorList>
    </citation>
    <scope>NUCLEOTIDE SEQUENCE</scope>
    <source>
        <strain evidence="10">SG2303</strain>
    </source>
</reference>
<evidence type="ECO:0000256" key="3">
    <source>
        <dbReference type="ARBA" id="ARBA00022723"/>
    </source>
</evidence>
<dbReference type="PROSITE" id="PS51373">
    <property type="entry name" value="HIPIP"/>
    <property type="match status" value="1"/>
</dbReference>
<dbReference type="RefSeq" id="WP_289831757.1">
    <property type="nucleotide sequence ID" value="NZ_JAUEDK010000054.1"/>
</dbReference>
<dbReference type="Gene3D" id="4.10.490.10">
    <property type="entry name" value="High potential iron-sulphur protein"/>
    <property type="match status" value="1"/>
</dbReference>
<protein>
    <recommendedName>
        <fullName evidence="7">High-potential iron-sulfur protein</fullName>
        <shortName evidence="7">HiPIP</shortName>
    </recommendedName>
</protein>
<proteinExistence type="inferred from homology"/>
<gene>
    <name evidence="10" type="ORF">QU481_19960</name>
</gene>
<keyword evidence="11" id="KW-1185">Reference proteome</keyword>
<evidence type="ECO:0000313" key="10">
    <source>
        <dbReference type="EMBL" id="MDN0077124.1"/>
    </source>
</evidence>
<comment type="caution">
    <text evidence="10">The sequence shown here is derived from an EMBL/GenBank/DDBJ whole genome shotgun (WGS) entry which is preliminary data.</text>
</comment>
<keyword evidence="6 7" id="KW-0411">Iron-sulfur</keyword>
<evidence type="ECO:0000256" key="4">
    <source>
        <dbReference type="ARBA" id="ARBA00022982"/>
    </source>
</evidence>
<dbReference type="Pfam" id="PF01355">
    <property type="entry name" value="HIPIP"/>
    <property type="match status" value="1"/>
</dbReference>
<comment type="function">
    <text evidence="7">Specific class of high-redox-potential 4Fe-4S ferredoxins. Functions in anaerobic electron transport in most purple and in some other photosynthetic bacteria and in at least one genus (Paracoccus) of halophilic, denitrifying bacteria.</text>
</comment>
<comment type="similarity">
    <text evidence="7">Belongs to the high-potential iron-sulfur protein (HiPIP) family.</text>
</comment>
<name>A0ABT7XU97_9NEIS</name>
<dbReference type="PROSITE" id="PS51318">
    <property type="entry name" value="TAT"/>
    <property type="match status" value="1"/>
</dbReference>
<keyword evidence="4 7" id="KW-0249">Electron transport</keyword>
<evidence type="ECO:0000256" key="5">
    <source>
        <dbReference type="ARBA" id="ARBA00023004"/>
    </source>
</evidence>
<evidence type="ECO:0000256" key="1">
    <source>
        <dbReference type="ARBA" id="ARBA00022448"/>
    </source>
</evidence>
<feature type="signal peptide" evidence="8">
    <location>
        <begin position="1"/>
        <end position="27"/>
    </location>
</feature>
<dbReference type="Proteomes" id="UP001168540">
    <property type="component" value="Unassembled WGS sequence"/>
</dbReference>
<keyword evidence="3 7" id="KW-0479">Metal-binding</keyword>
<organism evidence="10 11">
    <name type="scientific">Crenobacter oryzisoli</name>
    <dbReference type="NCBI Taxonomy" id="3056844"/>
    <lineage>
        <taxon>Bacteria</taxon>
        <taxon>Pseudomonadati</taxon>
        <taxon>Pseudomonadota</taxon>
        <taxon>Betaproteobacteria</taxon>
        <taxon>Neisseriales</taxon>
        <taxon>Neisseriaceae</taxon>
        <taxon>Crenobacter</taxon>
    </lineage>
</organism>
<keyword evidence="5 7" id="KW-0408">Iron</keyword>
<evidence type="ECO:0000256" key="8">
    <source>
        <dbReference type="SAM" id="SignalP"/>
    </source>
</evidence>
<dbReference type="InterPro" id="IPR000170">
    <property type="entry name" value="High_potential_FeS_prot"/>
</dbReference>